<feature type="compositionally biased region" description="Basic and acidic residues" evidence="1">
    <location>
        <begin position="53"/>
        <end position="63"/>
    </location>
</feature>
<gene>
    <name evidence="3" type="ORF">BJ085DRAFT_41579</name>
</gene>
<evidence type="ECO:0000256" key="2">
    <source>
        <dbReference type="SAM" id="SignalP"/>
    </source>
</evidence>
<keyword evidence="4" id="KW-1185">Reference proteome</keyword>
<evidence type="ECO:0000313" key="4">
    <source>
        <dbReference type="Proteomes" id="UP000268162"/>
    </source>
</evidence>
<name>A0A4P9ZZP6_9FUNG</name>
<feature type="chain" id="PRO_5020290434" description="DUF4124 domain-containing protein" evidence="2">
    <location>
        <begin position="29"/>
        <end position="111"/>
    </location>
</feature>
<evidence type="ECO:0000313" key="3">
    <source>
        <dbReference type="EMBL" id="RKP39187.1"/>
    </source>
</evidence>
<sequence length="111" mass="12507">MHFPYFFEFPVSLLFLTLLLSCLRVAYAMSAPFKTQVEAHDSNGNPVYPNEPDQPHQQRDNQPKDGLSQDALLQSLQQKTSFDKDRILSTADMLQNVPLEADKAKQGKPAS</sequence>
<keyword evidence="2" id="KW-0732">Signal</keyword>
<feature type="signal peptide" evidence="2">
    <location>
        <begin position="1"/>
        <end position="28"/>
    </location>
</feature>
<protein>
    <recommendedName>
        <fullName evidence="5">DUF4124 domain-containing protein</fullName>
    </recommendedName>
</protein>
<evidence type="ECO:0000256" key="1">
    <source>
        <dbReference type="SAM" id="MobiDB-lite"/>
    </source>
</evidence>
<organism evidence="3 4">
    <name type="scientific">Dimargaris cristalligena</name>
    <dbReference type="NCBI Taxonomy" id="215637"/>
    <lineage>
        <taxon>Eukaryota</taxon>
        <taxon>Fungi</taxon>
        <taxon>Fungi incertae sedis</taxon>
        <taxon>Zoopagomycota</taxon>
        <taxon>Kickxellomycotina</taxon>
        <taxon>Dimargaritomycetes</taxon>
        <taxon>Dimargaritales</taxon>
        <taxon>Dimargaritaceae</taxon>
        <taxon>Dimargaris</taxon>
    </lineage>
</organism>
<dbReference type="Proteomes" id="UP000268162">
    <property type="component" value="Unassembled WGS sequence"/>
</dbReference>
<dbReference type="EMBL" id="ML002291">
    <property type="protein sequence ID" value="RKP39187.1"/>
    <property type="molecule type" value="Genomic_DNA"/>
</dbReference>
<feature type="region of interest" description="Disordered" evidence="1">
    <location>
        <begin position="38"/>
        <end position="70"/>
    </location>
</feature>
<evidence type="ECO:0008006" key="5">
    <source>
        <dbReference type="Google" id="ProtNLM"/>
    </source>
</evidence>
<reference evidence="4" key="1">
    <citation type="journal article" date="2018" name="Nat. Microbiol.">
        <title>Leveraging single-cell genomics to expand the fungal tree of life.</title>
        <authorList>
            <person name="Ahrendt S.R."/>
            <person name="Quandt C.A."/>
            <person name="Ciobanu D."/>
            <person name="Clum A."/>
            <person name="Salamov A."/>
            <person name="Andreopoulos B."/>
            <person name="Cheng J.F."/>
            <person name="Woyke T."/>
            <person name="Pelin A."/>
            <person name="Henrissat B."/>
            <person name="Reynolds N.K."/>
            <person name="Benny G.L."/>
            <person name="Smith M.E."/>
            <person name="James T.Y."/>
            <person name="Grigoriev I.V."/>
        </authorList>
    </citation>
    <scope>NUCLEOTIDE SEQUENCE [LARGE SCALE GENOMIC DNA]</scope>
    <source>
        <strain evidence="4">RSA 468</strain>
    </source>
</reference>
<accession>A0A4P9ZZP6</accession>
<dbReference type="AlphaFoldDB" id="A0A4P9ZZP6"/>
<proteinExistence type="predicted"/>